<organism evidence="2 3">
    <name type="scientific">Streptomyces caelestis</name>
    <dbReference type="NCBI Taxonomy" id="36816"/>
    <lineage>
        <taxon>Bacteria</taxon>
        <taxon>Bacillati</taxon>
        <taxon>Actinomycetota</taxon>
        <taxon>Actinomycetes</taxon>
        <taxon>Kitasatosporales</taxon>
        <taxon>Streptomycetaceae</taxon>
        <taxon>Streptomyces</taxon>
    </lineage>
</organism>
<dbReference type="EMBL" id="JACHNE010000001">
    <property type="protein sequence ID" value="MBB5795429.1"/>
    <property type="molecule type" value="Genomic_DNA"/>
</dbReference>
<dbReference type="AlphaFoldDB" id="A0A7W9H4X3"/>
<accession>A0A7W9H4X3</accession>
<keyword evidence="1" id="KW-1133">Transmembrane helix</keyword>
<sequence length="57" mass="5993">MTLAPAVPGTFHEGCCRFADRRMPRRTALTIAVIGTLVAAVLAGLAVTAKTLRRQAA</sequence>
<name>A0A7W9H4X3_9ACTN</name>
<evidence type="ECO:0000256" key="1">
    <source>
        <dbReference type="SAM" id="Phobius"/>
    </source>
</evidence>
<keyword evidence="3" id="KW-1185">Reference proteome</keyword>
<reference evidence="2 3" key="1">
    <citation type="submission" date="2020-08" db="EMBL/GenBank/DDBJ databases">
        <title>Sequencing the genomes of 1000 actinobacteria strains.</title>
        <authorList>
            <person name="Klenk H.-P."/>
        </authorList>
    </citation>
    <scope>NUCLEOTIDE SEQUENCE [LARGE SCALE GENOMIC DNA]</scope>
    <source>
        <strain evidence="2 3">DSM 40084</strain>
    </source>
</reference>
<dbReference type="RefSeq" id="WP_184984796.1">
    <property type="nucleotide sequence ID" value="NZ_JACHNE010000001.1"/>
</dbReference>
<evidence type="ECO:0000313" key="2">
    <source>
        <dbReference type="EMBL" id="MBB5795429.1"/>
    </source>
</evidence>
<proteinExistence type="predicted"/>
<gene>
    <name evidence="2" type="ORF">HDA41_003393</name>
</gene>
<comment type="caution">
    <text evidence="2">The sequence shown here is derived from an EMBL/GenBank/DDBJ whole genome shotgun (WGS) entry which is preliminary data.</text>
</comment>
<evidence type="ECO:0000313" key="3">
    <source>
        <dbReference type="Proteomes" id="UP000590647"/>
    </source>
</evidence>
<keyword evidence="1" id="KW-0812">Transmembrane</keyword>
<dbReference type="Proteomes" id="UP000590647">
    <property type="component" value="Unassembled WGS sequence"/>
</dbReference>
<keyword evidence="1" id="KW-0472">Membrane</keyword>
<feature type="transmembrane region" description="Helical" evidence="1">
    <location>
        <begin position="28"/>
        <end position="49"/>
    </location>
</feature>
<protein>
    <submittedName>
        <fullName evidence="2">Uncharacterized protein</fullName>
    </submittedName>
</protein>